<dbReference type="InterPro" id="IPR017937">
    <property type="entry name" value="Thioredoxin_CS"/>
</dbReference>
<dbReference type="InterPro" id="IPR000866">
    <property type="entry name" value="AhpC/TSA"/>
</dbReference>
<evidence type="ECO:0000313" key="7">
    <source>
        <dbReference type="EMBL" id="RGU56067.1"/>
    </source>
</evidence>
<dbReference type="GO" id="GO:0017004">
    <property type="term" value="P:cytochrome complex assembly"/>
    <property type="evidence" value="ECO:0007669"/>
    <property type="project" value="UniProtKB-KW"/>
</dbReference>
<comment type="subcellular location">
    <subcellularLocation>
        <location evidence="1">Cell envelope</location>
    </subcellularLocation>
</comment>
<keyword evidence="3" id="KW-1015">Disulfide bond</keyword>
<dbReference type="PANTHER" id="PTHR42852:SF6">
    <property type="entry name" value="THIOL:DISULFIDE INTERCHANGE PROTEIN DSBE"/>
    <property type="match status" value="1"/>
</dbReference>
<keyword evidence="5" id="KW-0732">Signal</keyword>
<keyword evidence="4" id="KW-0676">Redox-active center</keyword>
<evidence type="ECO:0000313" key="8">
    <source>
        <dbReference type="Proteomes" id="UP000284243"/>
    </source>
</evidence>
<feature type="domain" description="Thioredoxin" evidence="6">
    <location>
        <begin position="137"/>
        <end position="278"/>
    </location>
</feature>
<name>A0A412TQE5_9BACT</name>
<dbReference type="Gene3D" id="3.40.30.10">
    <property type="entry name" value="Glutaredoxin"/>
    <property type="match status" value="1"/>
</dbReference>
<dbReference type="PROSITE" id="PS00194">
    <property type="entry name" value="THIOREDOXIN_1"/>
    <property type="match status" value="1"/>
</dbReference>
<protein>
    <submittedName>
        <fullName evidence="7">TlpA family protein disulfide reductase</fullName>
    </submittedName>
</protein>
<organism evidence="7 8">
    <name type="scientific">Odoribacter splanchnicus</name>
    <dbReference type="NCBI Taxonomy" id="28118"/>
    <lineage>
        <taxon>Bacteria</taxon>
        <taxon>Pseudomonadati</taxon>
        <taxon>Bacteroidota</taxon>
        <taxon>Bacteroidia</taxon>
        <taxon>Bacteroidales</taxon>
        <taxon>Odoribacteraceae</taxon>
        <taxon>Odoribacter</taxon>
    </lineage>
</organism>
<dbReference type="Proteomes" id="UP000284243">
    <property type="component" value="Unassembled WGS sequence"/>
</dbReference>
<dbReference type="InterPro" id="IPR036249">
    <property type="entry name" value="Thioredoxin-like_sf"/>
</dbReference>
<feature type="chain" id="PRO_5019151061" evidence="5">
    <location>
        <begin position="24"/>
        <end position="281"/>
    </location>
</feature>
<dbReference type="CDD" id="cd02966">
    <property type="entry name" value="TlpA_like_family"/>
    <property type="match status" value="1"/>
</dbReference>
<comment type="caution">
    <text evidence="7">The sequence shown here is derived from an EMBL/GenBank/DDBJ whole genome shotgun (WGS) entry which is preliminary data.</text>
</comment>
<keyword evidence="2" id="KW-0201">Cytochrome c-type biogenesis</keyword>
<evidence type="ECO:0000256" key="5">
    <source>
        <dbReference type="SAM" id="SignalP"/>
    </source>
</evidence>
<gene>
    <name evidence="7" type="ORF">DWW57_09910</name>
</gene>
<feature type="signal peptide" evidence="5">
    <location>
        <begin position="1"/>
        <end position="23"/>
    </location>
</feature>
<dbReference type="PROSITE" id="PS51352">
    <property type="entry name" value="THIOREDOXIN_2"/>
    <property type="match status" value="1"/>
</dbReference>
<dbReference type="InterPro" id="IPR050553">
    <property type="entry name" value="Thioredoxin_ResA/DsbE_sf"/>
</dbReference>
<reference evidence="7 8" key="1">
    <citation type="submission" date="2018-08" db="EMBL/GenBank/DDBJ databases">
        <title>A genome reference for cultivated species of the human gut microbiota.</title>
        <authorList>
            <person name="Zou Y."/>
            <person name="Xue W."/>
            <person name="Luo G."/>
        </authorList>
    </citation>
    <scope>NUCLEOTIDE SEQUENCE [LARGE SCALE GENOMIC DNA]</scope>
    <source>
        <strain evidence="7 8">AF16-14</strain>
    </source>
</reference>
<dbReference type="SUPFAM" id="SSF52833">
    <property type="entry name" value="Thioredoxin-like"/>
    <property type="match status" value="1"/>
</dbReference>
<evidence type="ECO:0000256" key="4">
    <source>
        <dbReference type="ARBA" id="ARBA00023284"/>
    </source>
</evidence>
<accession>A0A412TQE5</accession>
<sequence>MKSKMKYILIGLLLLSGFSNVRAQDALDKFQQEMGKLESLESEYHKVIFGKKDYPKHYTDSIGKLFQAIRQEKRDFAQKAVDNNRSDKRFVKVLGIYVQNYLTIDELEADLKKFSPEVQKEQEWKDKMDFVKYSRLNLPGQKCIDFTVKGHDGKEIRLSDLLAKNKLVLIDFWASWCGACRATMPHLKDIYPEYKKKGVEFFSVSLDDKEENWKKAFKEEALPWIDGSNLLGWKDPIAKQYAITGIPFKILIGKDGVIVDKGFARSGSLEKAMDEYLNKVK</sequence>
<dbReference type="Pfam" id="PF00578">
    <property type="entry name" value="AhpC-TSA"/>
    <property type="match status" value="1"/>
</dbReference>
<dbReference type="GO" id="GO:0030313">
    <property type="term" value="C:cell envelope"/>
    <property type="evidence" value="ECO:0007669"/>
    <property type="project" value="UniProtKB-SubCell"/>
</dbReference>
<dbReference type="RefSeq" id="WP_087381494.1">
    <property type="nucleotide sequence ID" value="NZ_JADMUD010000008.1"/>
</dbReference>
<evidence type="ECO:0000256" key="2">
    <source>
        <dbReference type="ARBA" id="ARBA00022748"/>
    </source>
</evidence>
<proteinExistence type="predicted"/>
<evidence type="ECO:0000256" key="1">
    <source>
        <dbReference type="ARBA" id="ARBA00004196"/>
    </source>
</evidence>
<evidence type="ECO:0000259" key="6">
    <source>
        <dbReference type="PROSITE" id="PS51352"/>
    </source>
</evidence>
<dbReference type="EMBL" id="QRYC01000012">
    <property type="protein sequence ID" value="RGU56067.1"/>
    <property type="molecule type" value="Genomic_DNA"/>
</dbReference>
<evidence type="ECO:0000256" key="3">
    <source>
        <dbReference type="ARBA" id="ARBA00023157"/>
    </source>
</evidence>
<dbReference type="PANTHER" id="PTHR42852">
    <property type="entry name" value="THIOL:DISULFIDE INTERCHANGE PROTEIN DSBE"/>
    <property type="match status" value="1"/>
</dbReference>
<dbReference type="InterPro" id="IPR013766">
    <property type="entry name" value="Thioredoxin_domain"/>
</dbReference>
<dbReference type="AlphaFoldDB" id="A0A412TQE5"/>